<dbReference type="Proteomes" id="UP000274920">
    <property type="component" value="Unassembled WGS sequence"/>
</dbReference>
<protein>
    <submittedName>
        <fullName evidence="2">DUF362 domain-containing protein</fullName>
    </submittedName>
</protein>
<keyword evidence="3" id="KW-1185">Reference proteome</keyword>
<evidence type="ECO:0000259" key="1">
    <source>
        <dbReference type="Pfam" id="PF04015"/>
    </source>
</evidence>
<feature type="domain" description="DUF362" evidence="1">
    <location>
        <begin position="38"/>
        <end position="230"/>
    </location>
</feature>
<name>A0A426DNB3_9FIRM</name>
<dbReference type="InterPro" id="IPR007160">
    <property type="entry name" value="DUF362"/>
</dbReference>
<evidence type="ECO:0000313" key="2">
    <source>
        <dbReference type="EMBL" id="RRK34236.1"/>
    </source>
</evidence>
<comment type="caution">
    <text evidence="2">The sequence shown here is derived from an EMBL/GenBank/DDBJ whole genome shotgun (WGS) entry which is preliminary data.</text>
</comment>
<dbReference type="AlphaFoldDB" id="A0A426DNB3"/>
<accession>A0A426DNB3</accession>
<dbReference type="EMBL" id="RHJS01000002">
    <property type="protein sequence ID" value="RRK34236.1"/>
    <property type="molecule type" value="Genomic_DNA"/>
</dbReference>
<gene>
    <name evidence="2" type="ORF">EBB54_25060</name>
</gene>
<proteinExistence type="predicted"/>
<evidence type="ECO:0000313" key="3">
    <source>
        <dbReference type="Proteomes" id="UP000274920"/>
    </source>
</evidence>
<organism evidence="2 3">
    <name type="scientific">Schaedlerella arabinosiphila</name>
    <dbReference type="NCBI Taxonomy" id="2044587"/>
    <lineage>
        <taxon>Bacteria</taxon>
        <taxon>Bacillati</taxon>
        <taxon>Bacillota</taxon>
        <taxon>Clostridia</taxon>
        <taxon>Lachnospirales</taxon>
        <taxon>Lachnospiraceae</taxon>
        <taxon>Schaedlerella</taxon>
    </lineage>
</organism>
<reference evidence="2" key="1">
    <citation type="submission" date="2018-10" db="EMBL/GenBank/DDBJ databases">
        <title>Schaedlerella arabinophila gen. nov. sp. nov., isolated from the mouse intestinal tract and comparative analysis with the genome of the closely related altered Schaedler flora strain ASF502.</title>
        <authorList>
            <person name="Miyake S."/>
            <person name="Soh M."/>
            <person name="Seedorf H."/>
        </authorList>
    </citation>
    <scope>NUCLEOTIDE SEQUENCE [LARGE SCALE GENOMIC DNA]</scope>
    <source>
        <strain evidence="2">DSM 106076</strain>
    </source>
</reference>
<dbReference type="RefSeq" id="WP_125129392.1">
    <property type="nucleotide sequence ID" value="NZ_RHJS01000002.1"/>
</dbReference>
<sequence>MNKNQIVMIHGTDYVQMTVDLLEAIHLDEIIGAHSRRVALKPNLLHPDKAENGAVTHPELVEGVLRYLGEHHFSNVCVMEGAWVGARTSQAVEVSGVADICRKYQVPFLDLQKDSSYVCDACGMQLKLCSEVAKTDFLINLPVLKGHCQTRITCAMKNAKGVIPNSEKRRFHTLGLHKPIAHLNTVLPPQLVLVDNICGDLNFEEGGNPVVMNRIFACLDPVLCDAYVCECIGYSVDEVPYIPMAARLGAGNADTSGAELVMLNQPSGTLPNMRASRRIQKLEAYTDARDACSACYGSLIFALERLESAGEARGKYEKIRIGQGWKKENDGSGSEPEATGLDKWDGSGIGVGNCTHGCRKHLPGCPPKARDIVEFLKENWQ</sequence>
<dbReference type="Pfam" id="PF04015">
    <property type="entry name" value="DUF362"/>
    <property type="match status" value="1"/>
</dbReference>